<comment type="caution">
    <text evidence="3">The sequence shown here is derived from an EMBL/GenBank/DDBJ whole genome shotgun (WGS) entry which is preliminary data.</text>
</comment>
<feature type="region of interest" description="Disordered" evidence="1">
    <location>
        <begin position="277"/>
        <end position="325"/>
    </location>
</feature>
<sequence length="325" mass="35947">MRRPYNQGEVTGLDLYVERDAIPFYYRAVTLAASWLVLGGYALFAIAFTAQDDHLKPSRVAVVSLAVAMTLLGYVIGTLGAFLSSSLLFTQDAVLLPFFTSSAVGLFISVANHASQKDLKMPSEAYVLVPLISSGVATIITGLFTFIVFRKIREIRKSDQRRGQHVQRWDHFQSVSYGDATSTSELLPMDTMQHTIPVDSYGIPEDEAQRRQLLRLLLNREPVDSPLHSGTPSTYRINLPGEDNDLAQLLPQSRTRTGSLPSSSNKSTVFTNLKFLRNKSPPMDNSVNSREKRREEIERSSISYATPSLGSGGEWTWTPGISPGS</sequence>
<reference evidence="3 4" key="1">
    <citation type="submission" date="2017-03" db="EMBL/GenBank/DDBJ databases">
        <title>Genomes of endolithic fungi from Antarctica.</title>
        <authorList>
            <person name="Coleine C."/>
            <person name="Masonjones S."/>
            <person name="Stajich J.E."/>
        </authorList>
    </citation>
    <scope>NUCLEOTIDE SEQUENCE [LARGE SCALE GENOMIC DNA]</scope>
    <source>
        <strain evidence="3 4">CCFEE 6314</strain>
    </source>
</reference>
<dbReference type="VEuPathDB" id="FungiDB:PV10_03475"/>
<evidence type="ECO:0000313" key="4">
    <source>
        <dbReference type="Proteomes" id="UP000288859"/>
    </source>
</evidence>
<organism evidence="3 4">
    <name type="scientific">Exophiala mesophila</name>
    <name type="common">Black yeast-like fungus</name>
    <dbReference type="NCBI Taxonomy" id="212818"/>
    <lineage>
        <taxon>Eukaryota</taxon>
        <taxon>Fungi</taxon>
        <taxon>Dikarya</taxon>
        <taxon>Ascomycota</taxon>
        <taxon>Pezizomycotina</taxon>
        <taxon>Eurotiomycetes</taxon>
        <taxon>Chaetothyriomycetidae</taxon>
        <taxon>Chaetothyriales</taxon>
        <taxon>Herpotrichiellaceae</taxon>
        <taxon>Exophiala</taxon>
    </lineage>
</organism>
<keyword evidence="2" id="KW-0812">Transmembrane</keyword>
<proteinExistence type="predicted"/>
<feature type="compositionally biased region" description="Basic and acidic residues" evidence="1">
    <location>
        <begin position="289"/>
        <end position="299"/>
    </location>
</feature>
<feature type="transmembrane region" description="Helical" evidence="2">
    <location>
        <begin position="126"/>
        <end position="149"/>
    </location>
</feature>
<evidence type="ECO:0000256" key="2">
    <source>
        <dbReference type="SAM" id="Phobius"/>
    </source>
</evidence>
<dbReference type="OrthoDB" id="3254104at2759"/>
<protein>
    <submittedName>
        <fullName evidence="3">Uncharacterized protein</fullName>
    </submittedName>
</protein>
<keyword evidence="2" id="KW-1133">Transmembrane helix</keyword>
<dbReference type="EMBL" id="NAJM01000011">
    <property type="protein sequence ID" value="RVX72604.1"/>
    <property type="molecule type" value="Genomic_DNA"/>
</dbReference>
<dbReference type="Proteomes" id="UP000288859">
    <property type="component" value="Unassembled WGS sequence"/>
</dbReference>
<dbReference type="AlphaFoldDB" id="A0A438NA07"/>
<keyword evidence="2" id="KW-0472">Membrane</keyword>
<evidence type="ECO:0000313" key="3">
    <source>
        <dbReference type="EMBL" id="RVX72604.1"/>
    </source>
</evidence>
<accession>A0A438NA07</accession>
<gene>
    <name evidence="3" type="ORF">B0A52_04000</name>
</gene>
<feature type="transmembrane region" description="Helical" evidence="2">
    <location>
        <begin position="94"/>
        <end position="114"/>
    </location>
</feature>
<evidence type="ECO:0000256" key="1">
    <source>
        <dbReference type="SAM" id="MobiDB-lite"/>
    </source>
</evidence>
<feature type="transmembrane region" description="Helical" evidence="2">
    <location>
        <begin position="24"/>
        <end position="48"/>
    </location>
</feature>
<name>A0A438NA07_EXOME</name>
<feature type="transmembrane region" description="Helical" evidence="2">
    <location>
        <begin position="60"/>
        <end position="82"/>
    </location>
</feature>